<sequence>MSRRSLSRHDVASCSRVRAVSSYSETLPVNSAENICERNVSIANFDLKVTAARLVVIGLRGVEDCFSSLSERRSDVTTEHKVLHDRHPVPVVPPLRSVAFGPVPGTTRLV</sequence>
<proteinExistence type="predicted"/>
<comment type="caution">
    <text evidence="1">The sequence shown here is derived from an EMBL/GenBank/DDBJ whole genome shotgun (WGS) entry which is preliminary data.</text>
</comment>
<accession>A0A4C1TA02</accession>
<gene>
    <name evidence="1" type="ORF">EVAR_92814_1</name>
</gene>
<evidence type="ECO:0000313" key="1">
    <source>
        <dbReference type="EMBL" id="GBP11272.1"/>
    </source>
</evidence>
<dbReference type="Proteomes" id="UP000299102">
    <property type="component" value="Unassembled WGS sequence"/>
</dbReference>
<name>A0A4C1TA02_EUMVA</name>
<dbReference type="EMBL" id="BGZK01000046">
    <property type="protein sequence ID" value="GBP11272.1"/>
    <property type="molecule type" value="Genomic_DNA"/>
</dbReference>
<keyword evidence="2" id="KW-1185">Reference proteome</keyword>
<organism evidence="1 2">
    <name type="scientific">Eumeta variegata</name>
    <name type="common">Bagworm moth</name>
    <name type="synonym">Eumeta japonica</name>
    <dbReference type="NCBI Taxonomy" id="151549"/>
    <lineage>
        <taxon>Eukaryota</taxon>
        <taxon>Metazoa</taxon>
        <taxon>Ecdysozoa</taxon>
        <taxon>Arthropoda</taxon>
        <taxon>Hexapoda</taxon>
        <taxon>Insecta</taxon>
        <taxon>Pterygota</taxon>
        <taxon>Neoptera</taxon>
        <taxon>Endopterygota</taxon>
        <taxon>Lepidoptera</taxon>
        <taxon>Glossata</taxon>
        <taxon>Ditrysia</taxon>
        <taxon>Tineoidea</taxon>
        <taxon>Psychidae</taxon>
        <taxon>Oiketicinae</taxon>
        <taxon>Eumeta</taxon>
    </lineage>
</organism>
<reference evidence="1 2" key="1">
    <citation type="journal article" date="2019" name="Commun. Biol.">
        <title>The bagworm genome reveals a unique fibroin gene that provides high tensile strength.</title>
        <authorList>
            <person name="Kono N."/>
            <person name="Nakamura H."/>
            <person name="Ohtoshi R."/>
            <person name="Tomita M."/>
            <person name="Numata K."/>
            <person name="Arakawa K."/>
        </authorList>
    </citation>
    <scope>NUCLEOTIDE SEQUENCE [LARGE SCALE GENOMIC DNA]</scope>
</reference>
<dbReference type="AlphaFoldDB" id="A0A4C1TA02"/>
<evidence type="ECO:0000313" key="2">
    <source>
        <dbReference type="Proteomes" id="UP000299102"/>
    </source>
</evidence>
<protein>
    <submittedName>
        <fullName evidence="1">Uncharacterized protein</fullName>
    </submittedName>
</protein>